<proteinExistence type="predicted"/>
<evidence type="ECO:0000256" key="1">
    <source>
        <dbReference type="SAM" id="Phobius"/>
    </source>
</evidence>
<sequence>MISEKTKNALSKAVVPAVGVAAAYYLLMCSVFGMDKSVCIGGAVSFGIAVLIGLSLAYRR</sequence>
<evidence type="ECO:0000313" key="2">
    <source>
        <dbReference type="EMBL" id="SVA36322.1"/>
    </source>
</evidence>
<keyword evidence="1" id="KW-0812">Transmembrane</keyword>
<feature type="transmembrane region" description="Helical" evidence="1">
    <location>
        <begin position="40"/>
        <end position="58"/>
    </location>
</feature>
<protein>
    <submittedName>
        <fullName evidence="2">Uncharacterized protein</fullName>
    </submittedName>
</protein>
<keyword evidence="1" id="KW-0472">Membrane</keyword>
<keyword evidence="1" id="KW-1133">Transmembrane helix</keyword>
<dbReference type="AlphaFoldDB" id="A0A381V7I3"/>
<gene>
    <name evidence="2" type="ORF">METZ01_LOCUS89176</name>
</gene>
<organism evidence="2">
    <name type="scientific">marine metagenome</name>
    <dbReference type="NCBI Taxonomy" id="408172"/>
    <lineage>
        <taxon>unclassified sequences</taxon>
        <taxon>metagenomes</taxon>
        <taxon>ecological metagenomes</taxon>
    </lineage>
</organism>
<name>A0A381V7I3_9ZZZZ</name>
<accession>A0A381V7I3</accession>
<feature type="transmembrane region" description="Helical" evidence="1">
    <location>
        <begin position="12"/>
        <end position="34"/>
    </location>
</feature>
<reference evidence="2" key="1">
    <citation type="submission" date="2018-05" db="EMBL/GenBank/DDBJ databases">
        <authorList>
            <person name="Lanie J.A."/>
            <person name="Ng W.-L."/>
            <person name="Kazmierczak K.M."/>
            <person name="Andrzejewski T.M."/>
            <person name="Davidsen T.M."/>
            <person name="Wayne K.J."/>
            <person name="Tettelin H."/>
            <person name="Glass J.I."/>
            <person name="Rusch D."/>
            <person name="Podicherti R."/>
            <person name="Tsui H.-C.T."/>
            <person name="Winkler M.E."/>
        </authorList>
    </citation>
    <scope>NUCLEOTIDE SEQUENCE</scope>
</reference>
<dbReference type="EMBL" id="UINC01008061">
    <property type="protein sequence ID" value="SVA36322.1"/>
    <property type="molecule type" value="Genomic_DNA"/>
</dbReference>